<evidence type="ECO:0000313" key="3">
    <source>
        <dbReference type="Proteomes" id="UP001195483"/>
    </source>
</evidence>
<reference evidence="2" key="1">
    <citation type="journal article" date="2021" name="Genome Biol. Evol.">
        <title>A High-Quality Reference Genome for a Parasitic Bivalve with Doubly Uniparental Inheritance (Bivalvia: Unionida).</title>
        <authorList>
            <person name="Smith C.H."/>
        </authorList>
    </citation>
    <scope>NUCLEOTIDE SEQUENCE</scope>
    <source>
        <strain evidence="2">CHS0354</strain>
    </source>
</reference>
<dbReference type="Proteomes" id="UP001195483">
    <property type="component" value="Unassembled WGS sequence"/>
</dbReference>
<comment type="caution">
    <text evidence="2">The sequence shown here is derived from an EMBL/GenBank/DDBJ whole genome shotgun (WGS) entry which is preliminary data.</text>
</comment>
<feature type="region of interest" description="Disordered" evidence="1">
    <location>
        <begin position="1"/>
        <end position="42"/>
    </location>
</feature>
<dbReference type="EMBL" id="JAEAOA010001566">
    <property type="protein sequence ID" value="KAK3590681.1"/>
    <property type="molecule type" value="Genomic_DNA"/>
</dbReference>
<gene>
    <name evidence="2" type="ORF">CHS0354_026213</name>
</gene>
<protein>
    <submittedName>
        <fullName evidence="2">Uncharacterized protein</fullName>
    </submittedName>
</protein>
<keyword evidence="3" id="KW-1185">Reference proteome</keyword>
<dbReference type="AlphaFoldDB" id="A0AAE0SEZ4"/>
<organism evidence="2 3">
    <name type="scientific">Potamilus streckersoni</name>
    <dbReference type="NCBI Taxonomy" id="2493646"/>
    <lineage>
        <taxon>Eukaryota</taxon>
        <taxon>Metazoa</taxon>
        <taxon>Spiralia</taxon>
        <taxon>Lophotrochozoa</taxon>
        <taxon>Mollusca</taxon>
        <taxon>Bivalvia</taxon>
        <taxon>Autobranchia</taxon>
        <taxon>Heteroconchia</taxon>
        <taxon>Palaeoheterodonta</taxon>
        <taxon>Unionida</taxon>
        <taxon>Unionoidea</taxon>
        <taxon>Unionidae</taxon>
        <taxon>Ambleminae</taxon>
        <taxon>Lampsilini</taxon>
        <taxon>Potamilus</taxon>
    </lineage>
</organism>
<name>A0AAE0SEZ4_9BIVA</name>
<feature type="compositionally biased region" description="Polar residues" evidence="1">
    <location>
        <begin position="1"/>
        <end position="13"/>
    </location>
</feature>
<proteinExistence type="predicted"/>
<reference evidence="2" key="2">
    <citation type="journal article" date="2021" name="Genome Biol. Evol.">
        <title>Developing a high-quality reference genome for a parasitic bivalve with doubly uniparental inheritance (Bivalvia: Unionida).</title>
        <authorList>
            <person name="Smith C.H."/>
        </authorList>
    </citation>
    <scope>NUCLEOTIDE SEQUENCE</scope>
    <source>
        <strain evidence="2">CHS0354</strain>
        <tissue evidence="2">Mantle</tissue>
    </source>
</reference>
<feature type="non-terminal residue" evidence="2">
    <location>
        <position position="89"/>
    </location>
</feature>
<evidence type="ECO:0000256" key="1">
    <source>
        <dbReference type="SAM" id="MobiDB-lite"/>
    </source>
</evidence>
<evidence type="ECO:0000313" key="2">
    <source>
        <dbReference type="EMBL" id="KAK3590681.1"/>
    </source>
</evidence>
<reference evidence="2" key="3">
    <citation type="submission" date="2023-05" db="EMBL/GenBank/DDBJ databases">
        <authorList>
            <person name="Smith C.H."/>
        </authorList>
    </citation>
    <scope>NUCLEOTIDE SEQUENCE</scope>
    <source>
        <strain evidence="2">CHS0354</strain>
        <tissue evidence="2">Mantle</tissue>
    </source>
</reference>
<feature type="compositionally biased region" description="Basic and acidic residues" evidence="1">
    <location>
        <begin position="14"/>
        <end position="28"/>
    </location>
</feature>
<accession>A0AAE0SEZ4</accession>
<sequence length="89" mass="10359">MEQTTQKQSNGTAQEEKEKEKVKEKDNIEELPSTIPKETGQDQDIDWKKYLSPNVTFALHTLKENILNRNKFYMLAQNESVMEMVDPKG</sequence>